<dbReference type="SUPFAM" id="SSF81321">
    <property type="entry name" value="Family A G protein-coupled receptor-like"/>
    <property type="match status" value="1"/>
</dbReference>
<dbReference type="GO" id="GO:0004930">
    <property type="term" value="F:G protein-coupled receptor activity"/>
    <property type="evidence" value="ECO:0007669"/>
    <property type="project" value="UniProtKB-KW"/>
</dbReference>
<dbReference type="PRINTS" id="PR00237">
    <property type="entry name" value="GPCRRHODOPSN"/>
</dbReference>
<keyword evidence="3 8" id="KW-1133">Transmembrane helix</keyword>
<feature type="transmembrane region" description="Helical" evidence="8">
    <location>
        <begin position="99"/>
        <end position="124"/>
    </location>
</feature>
<name>A0A9D4LQZ8_DREPO</name>
<comment type="caution">
    <text evidence="10">The sequence shown here is derived from an EMBL/GenBank/DDBJ whole genome shotgun (WGS) entry which is preliminary data.</text>
</comment>
<comment type="subcellular location">
    <subcellularLocation>
        <location evidence="1">Membrane</location>
        <topology evidence="1">Multi-pass membrane protein</topology>
    </subcellularLocation>
</comment>
<evidence type="ECO:0000256" key="3">
    <source>
        <dbReference type="ARBA" id="ARBA00022989"/>
    </source>
</evidence>
<protein>
    <recommendedName>
        <fullName evidence="9">G-protein coupled receptors family 1 profile domain-containing protein</fullName>
    </recommendedName>
</protein>
<feature type="domain" description="G-protein coupled receptors family 1 profile" evidence="9">
    <location>
        <begin position="1"/>
        <end position="155"/>
    </location>
</feature>
<evidence type="ECO:0000256" key="2">
    <source>
        <dbReference type="ARBA" id="ARBA00022692"/>
    </source>
</evidence>
<keyword evidence="11" id="KW-1185">Reference proteome</keyword>
<organism evidence="10 11">
    <name type="scientific">Dreissena polymorpha</name>
    <name type="common">Zebra mussel</name>
    <name type="synonym">Mytilus polymorpha</name>
    <dbReference type="NCBI Taxonomy" id="45954"/>
    <lineage>
        <taxon>Eukaryota</taxon>
        <taxon>Metazoa</taxon>
        <taxon>Spiralia</taxon>
        <taxon>Lophotrochozoa</taxon>
        <taxon>Mollusca</taxon>
        <taxon>Bivalvia</taxon>
        <taxon>Autobranchia</taxon>
        <taxon>Heteroconchia</taxon>
        <taxon>Euheterodonta</taxon>
        <taxon>Imparidentia</taxon>
        <taxon>Neoheterodontei</taxon>
        <taxon>Myida</taxon>
        <taxon>Dreissenoidea</taxon>
        <taxon>Dreissenidae</taxon>
        <taxon>Dreissena</taxon>
    </lineage>
</organism>
<dbReference type="AlphaFoldDB" id="A0A9D4LQZ8"/>
<dbReference type="PANTHER" id="PTHR24238">
    <property type="entry name" value="G-PROTEIN COUPLED RECEPTOR"/>
    <property type="match status" value="1"/>
</dbReference>
<evidence type="ECO:0000256" key="1">
    <source>
        <dbReference type="ARBA" id="ARBA00004141"/>
    </source>
</evidence>
<sequence length="196" mass="23371">MVIMIPNLWIQRLETRLAWQHGEDPPIKIVHICVEQFPKFVYNVAYTYGHFSVLFLVPVCVMIYAYIRMGRILWYRKYIGEPIFATQMKDKREEQKRNIVRMLLVIVLCFVICWFPFFAIHLVLVHCKLNKTFRVLVSFAKAFGYSNSFINPIIYFFLNAKFNRVLRNILPCKNFCNLRTRTARYSRKPNTQVSTA</sequence>
<dbReference type="PANTHER" id="PTHR24238:SF47">
    <property type="entry name" value="ECDYSTEROIDS_DOPAMINE RECEPTOR-RELATED"/>
    <property type="match status" value="1"/>
</dbReference>
<feature type="transmembrane region" description="Helical" evidence="8">
    <location>
        <begin position="48"/>
        <end position="67"/>
    </location>
</feature>
<evidence type="ECO:0000259" key="9">
    <source>
        <dbReference type="PROSITE" id="PS50262"/>
    </source>
</evidence>
<dbReference type="InterPro" id="IPR017452">
    <property type="entry name" value="GPCR_Rhodpsn_7TM"/>
</dbReference>
<evidence type="ECO:0000256" key="7">
    <source>
        <dbReference type="ARBA" id="ARBA00023224"/>
    </source>
</evidence>
<keyword evidence="7" id="KW-0807">Transducer</keyword>
<accession>A0A9D4LQZ8</accession>
<dbReference type="Gene3D" id="1.20.1070.10">
    <property type="entry name" value="Rhodopsin 7-helix transmembrane proteins"/>
    <property type="match status" value="1"/>
</dbReference>
<feature type="transmembrane region" description="Helical" evidence="8">
    <location>
        <begin position="136"/>
        <end position="158"/>
    </location>
</feature>
<evidence type="ECO:0000256" key="5">
    <source>
        <dbReference type="ARBA" id="ARBA00023136"/>
    </source>
</evidence>
<evidence type="ECO:0000256" key="8">
    <source>
        <dbReference type="SAM" id="Phobius"/>
    </source>
</evidence>
<gene>
    <name evidence="10" type="ORF">DPMN_025205</name>
</gene>
<keyword evidence="2 8" id="KW-0812">Transmembrane</keyword>
<dbReference type="PROSITE" id="PS50262">
    <property type="entry name" value="G_PROTEIN_RECEP_F1_2"/>
    <property type="match status" value="1"/>
</dbReference>
<evidence type="ECO:0000313" key="10">
    <source>
        <dbReference type="EMBL" id="KAH3862239.1"/>
    </source>
</evidence>
<dbReference type="EMBL" id="JAIWYP010000002">
    <property type="protein sequence ID" value="KAH3862239.1"/>
    <property type="molecule type" value="Genomic_DNA"/>
</dbReference>
<keyword evidence="5 8" id="KW-0472">Membrane</keyword>
<dbReference type="Pfam" id="PF00001">
    <property type="entry name" value="7tm_1"/>
    <property type="match status" value="1"/>
</dbReference>
<keyword evidence="4" id="KW-0297">G-protein coupled receptor</keyword>
<keyword evidence="6" id="KW-0675">Receptor</keyword>
<dbReference type="InterPro" id="IPR000276">
    <property type="entry name" value="GPCR_Rhodpsn"/>
</dbReference>
<evidence type="ECO:0000256" key="4">
    <source>
        <dbReference type="ARBA" id="ARBA00023040"/>
    </source>
</evidence>
<reference evidence="10" key="2">
    <citation type="submission" date="2020-11" db="EMBL/GenBank/DDBJ databases">
        <authorList>
            <person name="McCartney M.A."/>
            <person name="Auch B."/>
            <person name="Kono T."/>
            <person name="Mallez S."/>
            <person name="Becker A."/>
            <person name="Gohl D.M."/>
            <person name="Silverstein K.A.T."/>
            <person name="Koren S."/>
            <person name="Bechman K.B."/>
            <person name="Herman A."/>
            <person name="Abrahante J.E."/>
            <person name="Garbe J."/>
        </authorList>
    </citation>
    <scope>NUCLEOTIDE SEQUENCE</scope>
    <source>
        <strain evidence="10">Duluth1</strain>
        <tissue evidence="10">Whole animal</tissue>
    </source>
</reference>
<dbReference type="Proteomes" id="UP000828390">
    <property type="component" value="Unassembled WGS sequence"/>
</dbReference>
<evidence type="ECO:0000256" key="6">
    <source>
        <dbReference type="ARBA" id="ARBA00023170"/>
    </source>
</evidence>
<proteinExistence type="predicted"/>
<evidence type="ECO:0000313" key="11">
    <source>
        <dbReference type="Proteomes" id="UP000828390"/>
    </source>
</evidence>
<reference evidence="10" key="1">
    <citation type="journal article" date="2019" name="bioRxiv">
        <title>The Genome of the Zebra Mussel, Dreissena polymorpha: A Resource for Invasive Species Research.</title>
        <authorList>
            <person name="McCartney M.A."/>
            <person name="Auch B."/>
            <person name="Kono T."/>
            <person name="Mallez S."/>
            <person name="Zhang Y."/>
            <person name="Obille A."/>
            <person name="Becker A."/>
            <person name="Abrahante J.E."/>
            <person name="Garbe J."/>
            <person name="Badalamenti J.P."/>
            <person name="Herman A."/>
            <person name="Mangelson H."/>
            <person name="Liachko I."/>
            <person name="Sullivan S."/>
            <person name="Sone E.D."/>
            <person name="Koren S."/>
            <person name="Silverstein K.A.T."/>
            <person name="Beckman K.B."/>
            <person name="Gohl D.M."/>
        </authorList>
    </citation>
    <scope>NUCLEOTIDE SEQUENCE</scope>
    <source>
        <strain evidence="10">Duluth1</strain>
        <tissue evidence="10">Whole animal</tissue>
    </source>
</reference>
<dbReference type="GO" id="GO:0016020">
    <property type="term" value="C:membrane"/>
    <property type="evidence" value="ECO:0007669"/>
    <property type="project" value="UniProtKB-SubCell"/>
</dbReference>